<dbReference type="EMBL" id="QGKX02000004">
    <property type="protein sequence ID" value="KAF3600213.1"/>
    <property type="molecule type" value="Genomic_DNA"/>
</dbReference>
<proteinExistence type="predicted"/>
<dbReference type="AlphaFoldDB" id="A0A8S9SJT4"/>
<evidence type="ECO:0000313" key="3">
    <source>
        <dbReference type="Proteomes" id="UP000712600"/>
    </source>
</evidence>
<sequence>MAPHKPGPDEQQEDFRQTLEAFQIGLREALQTAMENALTTVLERQQNQFDARADLQQLNRPRQEETDDDDLVENVFADHDRDRPINRPNLSSYYLKQHWKQNLTRPPPCFP</sequence>
<gene>
    <name evidence="2" type="ORF">F2Q69_00034723</name>
</gene>
<evidence type="ECO:0000256" key="1">
    <source>
        <dbReference type="SAM" id="MobiDB-lite"/>
    </source>
</evidence>
<evidence type="ECO:0000313" key="2">
    <source>
        <dbReference type="EMBL" id="KAF3600213.1"/>
    </source>
</evidence>
<accession>A0A8S9SJT4</accession>
<comment type="caution">
    <text evidence="2">The sequence shown here is derived from an EMBL/GenBank/DDBJ whole genome shotgun (WGS) entry which is preliminary data.</text>
</comment>
<protein>
    <submittedName>
        <fullName evidence="2">Uncharacterized protein</fullName>
    </submittedName>
</protein>
<reference evidence="2" key="1">
    <citation type="submission" date="2019-12" db="EMBL/GenBank/DDBJ databases">
        <title>Genome sequencing and annotation of Brassica cretica.</title>
        <authorList>
            <person name="Studholme D.J."/>
            <person name="Sarris P."/>
        </authorList>
    </citation>
    <scope>NUCLEOTIDE SEQUENCE</scope>
    <source>
        <strain evidence="2">PFS-109/04</strain>
        <tissue evidence="2">Leaf</tissue>
    </source>
</reference>
<organism evidence="2 3">
    <name type="scientific">Brassica cretica</name>
    <name type="common">Mustard</name>
    <dbReference type="NCBI Taxonomy" id="69181"/>
    <lineage>
        <taxon>Eukaryota</taxon>
        <taxon>Viridiplantae</taxon>
        <taxon>Streptophyta</taxon>
        <taxon>Embryophyta</taxon>
        <taxon>Tracheophyta</taxon>
        <taxon>Spermatophyta</taxon>
        <taxon>Magnoliopsida</taxon>
        <taxon>eudicotyledons</taxon>
        <taxon>Gunneridae</taxon>
        <taxon>Pentapetalae</taxon>
        <taxon>rosids</taxon>
        <taxon>malvids</taxon>
        <taxon>Brassicales</taxon>
        <taxon>Brassicaceae</taxon>
        <taxon>Brassiceae</taxon>
        <taxon>Brassica</taxon>
    </lineage>
</organism>
<name>A0A8S9SJT4_BRACR</name>
<feature type="compositionally biased region" description="Basic and acidic residues" evidence="1">
    <location>
        <begin position="76"/>
        <end position="85"/>
    </location>
</feature>
<dbReference type="Proteomes" id="UP000712600">
    <property type="component" value="Unassembled WGS sequence"/>
</dbReference>
<feature type="region of interest" description="Disordered" evidence="1">
    <location>
        <begin position="52"/>
        <end position="89"/>
    </location>
</feature>